<dbReference type="Proteomes" id="UP000237433">
    <property type="component" value="Unassembled WGS sequence"/>
</dbReference>
<dbReference type="AlphaFoldDB" id="A0ABD6VY04"/>
<comment type="caution">
    <text evidence="1">The sequence shown here is derived from an EMBL/GenBank/DDBJ whole genome shotgun (WGS) entry which is preliminary data.</text>
</comment>
<protein>
    <submittedName>
        <fullName evidence="1">Uncharacterized protein</fullName>
    </submittedName>
</protein>
<reference evidence="1 2" key="1">
    <citation type="journal article" date="2015" name="J. Am. Soc. Brew. Chem.">
        <title>Dissolved carbon dioxide selects for lactic acid bacteria able to grow in and spoil packaged beer.</title>
        <authorList>
            <person name="Bergsveinson J."/>
            <person name="Redekop A."/>
            <person name="Zoerb S."/>
            <person name="Ziola B."/>
        </authorList>
    </citation>
    <scope>NUCLEOTIDE SEQUENCE [LARGE SCALE GENOMIC DNA]</scope>
    <source>
        <strain evidence="1 2">CCC B1205</strain>
    </source>
</reference>
<gene>
    <name evidence="1" type="ORF">ACX51_12585</name>
</gene>
<sequence length="83" mass="9446">MSQSAVFLPILQYAQPNYKRCECCGRTRDIYYHMNVLDPTNNGQLLIGGFELCEKCALKLGSITSQEVKQEVVLARFDVDEEI</sequence>
<dbReference type="EMBL" id="LGIY01000025">
    <property type="protein sequence ID" value="POE40584.1"/>
    <property type="molecule type" value="Genomic_DNA"/>
</dbReference>
<name>A0ABD6VY04_LACPA</name>
<accession>A0ABD6VY04</accession>
<proteinExistence type="predicted"/>
<evidence type="ECO:0000313" key="2">
    <source>
        <dbReference type="Proteomes" id="UP000237433"/>
    </source>
</evidence>
<dbReference type="RefSeq" id="WP_103220119.1">
    <property type="nucleotide sequence ID" value="NZ_LGIY01000025.1"/>
</dbReference>
<organism evidence="1 2">
    <name type="scientific">Lacticaseibacillus paracasei</name>
    <name type="common">Lactobacillus paracasei</name>
    <dbReference type="NCBI Taxonomy" id="1597"/>
    <lineage>
        <taxon>Bacteria</taxon>
        <taxon>Bacillati</taxon>
        <taxon>Bacillota</taxon>
        <taxon>Bacilli</taxon>
        <taxon>Lactobacillales</taxon>
        <taxon>Lactobacillaceae</taxon>
        <taxon>Lacticaseibacillus</taxon>
    </lineage>
</organism>
<evidence type="ECO:0000313" key="1">
    <source>
        <dbReference type="EMBL" id="POE40584.1"/>
    </source>
</evidence>